<comment type="caution">
    <text evidence="1">The sequence shown here is derived from an EMBL/GenBank/DDBJ whole genome shotgun (WGS) entry which is preliminary data.</text>
</comment>
<organism evidence="1 2">
    <name type="scientific">Pyropia yezoensis</name>
    <name type="common">Susabi-nori</name>
    <name type="synonym">Porphyra yezoensis</name>
    <dbReference type="NCBI Taxonomy" id="2788"/>
    <lineage>
        <taxon>Eukaryota</taxon>
        <taxon>Rhodophyta</taxon>
        <taxon>Bangiophyceae</taxon>
        <taxon>Bangiales</taxon>
        <taxon>Bangiaceae</taxon>
        <taxon>Pyropia</taxon>
    </lineage>
</organism>
<dbReference type="EMBL" id="CM020618">
    <property type="protein sequence ID" value="KAK1858525.1"/>
    <property type="molecule type" value="Genomic_DNA"/>
</dbReference>
<reference evidence="1" key="1">
    <citation type="submission" date="2019-11" db="EMBL/GenBank/DDBJ databases">
        <title>Nori genome reveals adaptations in red seaweeds to the harsh intertidal environment.</title>
        <authorList>
            <person name="Wang D."/>
            <person name="Mao Y."/>
        </authorList>
    </citation>
    <scope>NUCLEOTIDE SEQUENCE</scope>
    <source>
        <tissue evidence="1">Gametophyte</tissue>
    </source>
</reference>
<name>A0ACC3BKS4_PYRYE</name>
<proteinExistence type="predicted"/>
<protein>
    <submittedName>
        <fullName evidence="1">Uncharacterized protein</fullName>
    </submittedName>
</protein>
<evidence type="ECO:0000313" key="1">
    <source>
        <dbReference type="EMBL" id="KAK1858525.1"/>
    </source>
</evidence>
<evidence type="ECO:0000313" key="2">
    <source>
        <dbReference type="Proteomes" id="UP000798662"/>
    </source>
</evidence>
<gene>
    <name evidence="1" type="ORF">I4F81_001126</name>
</gene>
<accession>A0ACC3BKS4</accession>
<dbReference type="Proteomes" id="UP000798662">
    <property type="component" value="Chromosome 1"/>
</dbReference>
<sequence>MALRVALAAVLGRASAATAAGGGGSGGAPSVAPVGVDFRAARVAAAAVGAEVVLGDRPVEITLRRAWAALGIVDRLRLGWLLVRGGLGGGGGGAGPAPSSAAAPQAGDAAPSPPARASSVAAAVDAAASARPTDDALDAYLATLAATFPSLVPPLVTERDLYLAWSVKRSQAVKGVDSVVGVVGRAHCRGVLAAMDEDDAARAGGDSTMAGSASSVSSGEATKVTVTKETKEGTSPPPKKHPMHLVKKRVYQATNRHSSTATDGALQDKKQQLAQVEATLKKCTAAIDTVGDAWRRVFKAQRDFGESFVAGYPDQDDVHETAAAASSSSEAAHKAFLQRKEGNPSFLEVEQKVVHAYLAEVSEAWALCKETEAAKLECDRYSSKVEKMELPKKKFGCFGGATDETPEVSPVKKAKNHEKKEEARAKYDASLASTLQTLRVLYSKRAPVLQAAFVSFWLAQGKMASLLSEHDANAVSYATDLESRVLEIDINQLAAPKTETPEVVATETTAEVAPAVDTEDVTVVSAVVPAAEGATVVVEAAPEAVSLTAEDLPSVPTDAPGLSKTLPTVPSVEPTPARLTGETTAKPIAA</sequence>
<keyword evidence="2" id="KW-1185">Reference proteome</keyword>